<proteinExistence type="inferred from homology"/>
<reference evidence="9 10" key="1">
    <citation type="submission" date="2018-10" db="EMBL/GenBank/DDBJ databases">
        <title>Genomic Encyclopedia of Archaeal and Bacterial Type Strains, Phase II (KMG-II): from individual species to whole genera.</title>
        <authorList>
            <person name="Goeker M."/>
        </authorList>
    </citation>
    <scope>NUCLEOTIDE SEQUENCE [LARGE SCALE GENOMIC DNA]</scope>
    <source>
        <strain evidence="9 10">DSM 25217</strain>
    </source>
</reference>
<dbReference type="InterPro" id="IPR046342">
    <property type="entry name" value="CBS_dom_sf"/>
</dbReference>
<evidence type="ECO:0000256" key="3">
    <source>
        <dbReference type="ARBA" id="ARBA00022898"/>
    </source>
</evidence>
<sequence length="468" mass="50947">MSSDGKPVLQKPAESVLDLIGNTPMVRVSHLDTGPCELYLKLESQNPGGSIKDRIGLEMIHAAEDEGKLKPGGTIIEATAGNTGLGLALVAAQKGYKLKLVIPDKMSRDKIMHLQALGAEVILTRSDVAKGHPEYYQDVALRLASETPGSFFVNQFANEANPRAHEKTTAPEIWQQMDGRIDAFIAGVGSGGTITGIGQYLKRQDPKVEIIVADPEGSIVAEAVNTGSIPNSVGSWVVEGIGEDFIPDTLDLGVVDCGITVGDKEALMTGRDLLRKEGILGGSSSGTLIAAALRYCREQTSLKRVVTFVCDTGNKYLNKAYNDYWMEDQGFIKRQKFGDLRDFVSRRHTDRAVVTLRPSDTLMAAYGKMKLYDVSQLPVMDEDSTLVGILDETDILMAVKDDEEEFAHRVGDVMSRQLKTVAPTARLDDLIPIFDAGMVPIIADEANFYGLVTRIDVINYLRAGLRTQ</sequence>
<dbReference type="EMBL" id="REFR01000016">
    <property type="protein sequence ID" value="RMB01460.1"/>
    <property type="molecule type" value="Genomic_DNA"/>
</dbReference>
<comment type="caution">
    <text evidence="9">The sequence shown here is derived from an EMBL/GenBank/DDBJ whole genome shotgun (WGS) entry which is preliminary data.</text>
</comment>
<evidence type="ECO:0000313" key="10">
    <source>
        <dbReference type="Proteomes" id="UP000271227"/>
    </source>
</evidence>
<dbReference type="GO" id="GO:0016765">
    <property type="term" value="F:transferase activity, transferring alkyl or aryl (other than methyl) groups"/>
    <property type="evidence" value="ECO:0007669"/>
    <property type="project" value="UniProtKB-ARBA"/>
</dbReference>
<accession>A0A3M0BZE1</accession>
<evidence type="ECO:0000256" key="6">
    <source>
        <dbReference type="ARBA" id="ARBA00079153"/>
    </source>
</evidence>
<comment type="similarity">
    <text evidence="2">Belongs to the cysteine synthase/cystathionine beta-synthase family.</text>
</comment>
<dbReference type="Pfam" id="PF00291">
    <property type="entry name" value="PALP"/>
    <property type="match status" value="1"/>
</dbReference>
<dbReference type="Proteomes" id="UP000271227">
    <property type="component" value="Unassembled WGS sequence"/>
</dbReference>
<dbReference type="PROSITE" id="PS51371">
    <property type="entry name" value="CBS"/>
    <property type="match status" value="1"/>
</dbReference>
<dbReference type="PROSITE" id="PS00901">
    <property type="entry name" value="CYS_SYNTHASE"/>
    <property type="match status" value="1"/>
</dbReference>
<protein>
    <recommendedName>
        <fullName evidence="4">Cysteine synthase B</fullName>
    </recommendedName>
    <alternativeName>
        <fullName evidence="5">O-acetylserine (thiol)-lyase B</fullName>
    </alternativeName>
    <alternativeName>
        <fullName evidence="6">O-acetylserine sulfhydrylase B</fullName>
    </alternativeName>
</protein>
<dbReference type="InterPro" id="IPR046353">
    <property type="entry name" value="CBS_C"/>
</dbReference>
<dbReference type="InterPro" id="IPR001216">
    <property type="entry name" value="P-phosphate_BS"/>
</dbReference>
<dbReference type="SMART" id="SM00116">
    <property type="entry name" value="CBS"/>
    <property type="match status" value="2"/>
</dbReference>
<dbReference type="RefSeq" id="WP_121940280.1">
    <property type="nucleotide sequence ID" value="NZ_REFR01000016.1"/>
</dbReference>
<evidence type="ECO:0000256" key="2">
    <source>
        <dbReference type="ARBA" id="ARBA00007103"/>
    </source>
</evidence>
<dbReference type="OrthoDB" id="9805733at2"/>
<gene>
    <name evidence="9" type="ORF">BXY39_3644</name>
</gene>
<evidence type="ECO:0000259" key="8">
    <source>
        <dbReference type="PROSITE" id="PS51371"/>
    </source>
</evidence>
<evidence type="ECO:0000313" key="9">
    <source>
        <dbReference type="EMBL" id="RMB01460.1"/>
    </source>
</evidence>
<dbReference type="SUPFAM" id="SSF53686">
    <property type="entry name" value="Tryptophan synthase beta subunit-like PLP-dependent enzymes"/>
    <property type="match status" value="1"/>
</dbReference>
<dbReference type="AlphaFoldDB" id="A0A3M0BZE1"/>
<evidence type="ECO:0000256" key="1">
    <source>
        <dbReference type="ARBA" id="ARBA00001933"/>
    </source>
</evidence>
<dbReference type="FunFam" id="3.40.50.1100:FF:000118">
    <property type="entry name" value="Related to CYS4-cystathionine beta-synthase"/>
    <property type="match status" value="1"/>
</dbReference>
<dbReference type="Gene3D" id="3.40.50.1100">
    <property type="match status" value="2"/>
</dbReference>
<dbReference type="InterPro" id="IPR001926">
    <property type="entry name" value="TrpB-like_PALP"/>
</dbReference>
<keyword evidence="3" id="KW-0663">Pyridoxal phosphate</keyword>
<dbReference type="Gene3D" id="3.10.580.10">
    <property type="entry name" value="CBS-domain"/>
    <property type="match status" value="1"/>
</dbReference>
<evidence type="ECO:0000256" key="5">
    <source>
        <dbReference type="ARBA" id="ARBA00078257"/>
    </source>
</evidence>
<dbReference type="InParanoid" id="A0A3M0BZE1"/>
<dbReference type="CDD" id="cd01561">
    <property type="entry name" value="CBS_like"/>
    <property type="match status" value="1"/>
</dbReference>
<evidence type="ECO:0000256" key="4">
    <source>
        <dbReference type="ARBA" id="ARBA00072081"/>
    </source>
</evidence>
<dbReference type="InterPro" id="IPR036052">
    <property type="entry name" value="TrpB-like_PALP_sf"/>
</dbReference>
<feature type="domain" description="CBS" evidence="8">
    <location>
        <begin position="349"/>
        <end position="405"/>
    </location>
</feature>
<keyword evidence="10" id="KW-1185">Reference proteome</keyword>
<dbReference type="PANTHER" id="PTHR10314">
    <property type="entry name" value="CYSTATHIONINE BETA-SYNTHASE"/>
    <property type="match status" value="1"/>
</dbReference>
<dbReference type="InterPro" id="IPR000644">
    <property type="entry name" value="CBS_dom"/>
</dbReference>
<dbReference type="FunFam" id="3.40.50.1100:FF:000003">
    <property type="entry name" value="Cystathionine beta-synthase"/>
    <property type="match status" value="1"/>
</dbReference>
<dbReference type="GO" id="GO:0006535">
    <property type="term" value="P:cysteine biosynthetic process from serine"/>
    <property type="evidence" value="ECO:0007669"/>
    <property type="project" value="InterPro"/>
</dbReference>
<dbReference type="SUPFAM" id="SSF54631">
    <property type="entry name" value="CBS-domain pair"/>
    <property type="match status" value="1"/>
</dbReference>
<keyword evidence="7" id="KW-0129">CBS domain</keyword>
<dbReference type="CDD" id="cd04608">
    <property type="entry name" value="CBS_pair_CBS"/>
    <property type="match status" value="1"/>
</dbReference>
<name>A0A3M0BZE1_9PROT</name>
<dbReference type="Pfam" id="PF00571">
    <property type="entry name" value="CBS"/>
    <property type="match status" value="2"/>
</dbReference>
<organism evidence="9 10">
    <name type="scientific">Eilatimonas milleporae</name>
    <dbReference type="NCBI Taxonomy" id="911205"/>
    <lineage>
        <taxon>Bacteria</taxon>
        <taxon>Pseudomonadati</taxon>
        <taxon>Pseudomonadota</taxon>
        <taxon>Alphaproteobacteria</taxon>
        <taxon>Kordiimonadales</taxon>
        <taxon>Kordiimonadaceae</taxon>
        <taxon>Eilatimonas</taxon>
    </lineage>
</organism>
<comment type="cofactor">
    <cofactor evidence="1">
        <name>pyridoxal 5'-phosphate</name>
        <dbReference type="ChEBI" id="CHEBI:597326"/>
    </cofactor>
</comment>
<dbReference type="InterPro" id="IPR050214">
    <property type="entry name" value="Cys_Synth/Cystath_Beta-Synth"/>
</dbReference>
<evidence type="ECO:0000256" key="7">
    <source>
        <dbReference type="PROSITE-ProRule" id="PRU00703"/>
    </source>
</evidence>